<comment type="subcellular location">
    <subcellularLocation>
        <location evidence="10">Cytoplasm</location>
    </subcellularLocation>
</comment>
<evidence type="ECO:0000256" key="4">
    <source>
        <dbReference type="ARBA" id="ARBA00022630"/>
    </source>
</evidence>
<keyword evidence="3 10" id="KW-0489">Methyltransferase</keyword>
<dbReference type="HAMAP" id="MF_01037">
    <property type="entry name" value="TrmFO"/>
    <property type="match status" value="1"/>
</dbReference>
<protein>
    <recommendedName>
        <fullName evidence="10">Methylenetetrahydrofolate--tRNA-(uracil-5-)-methyltransferase TrmFO</fullName>
        <ecNumber evidence="10">2.1.1.74</ecNumber>
    </recommendedName>
    <alternativeName>
        <fullName evidence="10">Folate-dependent tRNA (uracil-5-)-methyltransferase</fullName>
    </alternativeName>
    <alternativeName>
        <fullName evidence="10">Folate-dependent tRNA(M-5-U54)-methyltransferase</fullName>
    </alternativeName>
</protein>
<dbReference type="PANTHER" id="PTHR11806:SF2">
    <property type="entry name" value="METHYLENETETRAHYDROFOLATE--TRNA-(URACIL-5-)-METHYLTRANSFERASE TRMFO"/>
    <property type="match status" value="1"/>
</dbReference>
<keyword evidence="13" id="KW-1185">Reference proteome</keyword>
<feature type="binding site" evidence="10">
    <location>
        <begin position="11"/>
        <end position="16"/>
    </location>
    <ligand>
        <name>FAD</name>
        <dbReference type="ChEBI" id="CHEBI:57692"/>
    </ligand>
</feature>
<keyword evidence="8 10" id="KW-0521">NADP</keyword>
<dbReference type="NCBIfam" id="TIGR00137">
    <property type="entry name" value="gid_trmFO"/>
    <property type="match status" value="1"/>
</dbReference>
<dbReference type="RefSeq" id="WP_120461261.1">
    <property type="nucleotide sequence ID" value="NZ_BMIW01000010.1"/>
</dbReference>
<evidence type="ECO:0000256" key="5">
    <source>
        <dbReference type="ARBA" id="ARBA00022679"/>
    </source>
</evidence>
<evidence type="ECO:0000256" key="10">
    <source>
        <dbReference type="HAMAP-Rule" id="MF_01037"/>
    </source>
</evidence>
<dbReference type="InterPro" id="IPR020595">
    <property type="entry name" value="MnmG-rel_CS"/>
</dbReference>
<dbReference type="SUPFAM" id="SSF51905">
    <property type="entry name" value="FAD/NAD(P)-binding domain"/>
    <property type="match status" value="1"/>
</dbReference>
<name>A0ABQ1VSY3_9BACL</name>
<keyword evidence="2 10" id="KW-0963">Cytoplasm</keyword>
<evidence type="ECO:0000259" key="11">
    <source>
        <dbReference type="Pfam" id="PF01134"/>
    </source>
</evidence>
<dbReference type="PROSITE" id="PS01281">
    <property type="entry name" value="GIDA_2"/>
    <property type="match status" value="1"/>
</dbReference>
<comment type="catalytic activity">
    <reaction evidence="10">
        <text>uridine(54) in tRNA + (6R)-5,10-methylene-5,6,7,8-tetrahydrofolate + NADH + H(+) = 5-methyluridine(54) in tRNA + (6S)-5,6,7,8-tetrahydrofolate + NAD(+)</text>
        <dbReference type="Rhea" id="RHEA:16873"/>
        <dbReference type="Rhea" id="RHEA-COMP:10167"/>
        <dbReference type="Rhea" id="RHEA-COMP:10193"/>
        <dbReference type="ChEBI" id="CHEBI:15378"/>
        <dbReference type="ChEBI" id="CHEBI:15636"/>
        <dbReference type="ChEBI" id="CHEBI:57453"/>
        <dbReference type="ChEBI" id="CHEBI:57540"/>
        <dbReference type="ChEBI" id="CHEBI:57945"/>
        <dbReference type="ChEBI" id="CHEBI:65315"/>
        <dbReference type="ChEBI" id="CHEBI:74447"/>
        <dbReference type="EC" id="2.1.1.74"/>
    </reaction>
</comment>
<comment type="cofactor">
    <cofactor evidence="1 10">
        <name>FAD</name>
        <dbReference type="ChEBI" id="CHEBI:57692"/>
    </cofactor>
</comment>
<reference evidence="13" key="1">
    <citation type="journal article" date="2019" name="Int. J. Syst. Evol. Microbiol.">
        <title>The Global Catalogue of Microorganisms (GCM) 10K type strain sequencing project: providing services to taxonomists for standard genome sequencing and annotation.</title>
        <authorList>
            <consortium name="The Broad Institute Genomics Platform"/>
            <consortium name="The Broad Institute Genome Sequencing Center for Infectious Disease"/>
            <person name="Wu L."/>
            <person name="Ma J."/>
        </authorList>
    </citation>
    <scope>NUCLEOTIDE SEQUENCE [LARGE SCALE GENOMIC DNA]</scope>
    <source>
        <strain evidence="13">CGMCC 1.15420</strain>
    </source>
</reference>
<accession>A0ABQ1VSY3</accession>
<comment type="caution">
    <text evidence="12">The sequence shown here is derived from an EMBL/GenBank/DDBJ whole genome shotgun (WGS) entry which is preliminary data.</text>
</comment>
<keyword evidence="6 10" id="KW-0819">tRNA processing</keyword>
<dbReference type="InterPro" id="IPR040131">
    <property type="entry name" value="MnmG_N"/>
</dbReference>
<keyword evidence="5 10" id="KW-0808">Transferase</keyword>
<evidence type="ECO:0000256" key="7">
    <source>
        <dbReference type="ARBA" id="ARBA00022827"/>
    </source>
</evidence>
<proteinExistence type="inferred from homology"/>
<dbReference type="InterPro" id="IPR004417">
    <property type="entry name" value="TrmFO"/>
</dbReference>
<organism evidence="12 13">
    <name type="scientific">Paenibacillus aceti</name>
    <dbReference type="NCBI Taxonomy" id="1820010"/>
    <lineage>
        <taxon>Bacteria</taxon>
        <taxon>Bacillati</taxon>
        <taxon>Bacillota</taxon>
        <taxon>Bacilli</taxon>
        <taxon>Bacillales</taxon>
        <taxon>Paenibacillaceae</taxon>
        <taxon>Paenibacillus</taxon>
    </lineage>
</organism>
<feature type="domain" description="MnmG N-terminal" evidence="11">
    <location>
        <begin position="7"/>
        <end position="369"/>
    </location>
</feature>
<evidence type="ECO:0000313" key="13">
    <source>
        <dbReference type="Proteomes" id="UP000608420"/>
    </source>
</evidence>
<dbReference type="Pfam" id="PF01134">
    <property type="entry name" value="GIDA"/>
    <property type="match status" value="1"/>
</dbReference>
<comment type="function">
    <text evidence="10">Catalyzes the folate-dependent formation of 5-methyl-uridine at position 54 (M-5-U54) in all tRNAs.</text>
</comment>
<evidence type="ECO:0000313" key="12">
    <source>
        <dbReference type="EMBL" id="GGF96637.1"/>
    </source>
</evidence>
<evidence type="ECO:0000256" key="8">
    <source>
        <dbReference type="ARBA" id="ARBA00022857"/>
    </source>
</evidence>
<evidence type="ECO:0000256" key="6">
    <source>
        <dbReference type="ARBA" id="ARBA00022694"/>
    </source>
</evidence>
<evidence type="ECO:0000256" key="9">
    <source>
        <dbReference type="ARBA" id="ARBA00023027"/>
    </source>
</evidence>
<dbReference type="PANTHER" id="PTHR11806">
    <property type="entry name" value="GLUCOSE INHIBITED DIVISION PROTEIN A"/>
    <property type="match status" value="1"/>
</dbReference>
<dbReference type="Proteomes" id="UP000608420">
    <property type="component" value="Unassembled WGS sequence"/>
</dbReference>
<comment type="similarity">
    <text evidence="10">Belongs to the MnmG family. TrmFO subfamily.</text>
</comment>
<evidence type="ECO:0000256" key="1">
    <source>
        <dbReference type="ARBA" id="ARBA00001974"/>
    </source>
</evidence>
<keyword evidence="4 10" id="KW-0285">Flavoprotein</keyword>
<dbReference type="EMBL" id="BMIW01000010">
    <property type="protein sequence ID" value="GGF96637.1"/>
    <property type="molecule type" value="Genomic_DNA"/>
</dbReference>
<keyword evidence="9 10" id="KW-0520">NAD</keyword>
<dbReference type="NCBIfam" id="NF003739">
    <property type="entry name" value="PRK05335.1"/>
    <property type="match status" value="1"/>
</dbReference>
<evidence type="ECO:0000256" key="3">
    <source>
        <dbReference type="ARBA" id="ARBA00022603"/>
    </source>
</evidence>
<comment type="catalytic activity">
    <reaction evidence="10">
        <text>uridine(54) in tRNA + (6R)-5,10-methylene-5,6,7,8-tetrahydrofolate + NADPH + H(+) = 5-methyluridine(54) in tRNA + (6S)-5,6,7,8-tetrahydrofolate + NADP(+)</text>
        <dbReference type="Rhea" id="RHEA:62372"/>
        <dbReference type="Rhea" id="RHEA-COMP:10167"/>
        <dbReference type="Rhea" id="RHEA-COMP:10193"/>
        <dbReference type="ChEBI" id="CHEBI:15378"/>
        <dbReference type="ChEBI" id="CHEBI:15636"/>
        <dbReference type="ChEBI" id="CHEBI:57453"/>
        <dbReference type="ChEBI" id="CHEBI:57783"/>
        <dbReference type="ChEBI" id="CHEBI:58349"/>
        <dbReference type="ChEBI" id="CHEBI:65315"/>
        <dbReference type="ChEBI" id="CHEBI:74447"/>
        <dbReference type="EC" id="2.1.1.74"/>
    </reaction>
</comment>
<sequence>MTESNRVTVIGAGLAGSEAAWQIASRGIPVTLYEMRPVVKTPAHHTDKFAELVCSNSLRANTLTNAVGVLKEEMRMLNSLVIGSADRNAVPAGGALAVDRDGFSGEITRTLQEHPLIEVVNEEIREIPQEGIVVIATGPLTSPALSEQIKALTGEDYFYFYDAAAPIIEKESIDMNKVYLASRYDKGEAAYLNCPMTEQEFDAFYEALITAEVAQLKEFEKEIYFEGCMPIEIMMRRGKQTALFGPMKPVGLVNPHTGTLPYAVVQLRQDNAAGTLYNMVGFQTHLKWGEQKRVFSMIPGLENAEFVRYGVMHRNTFINSPQLMLPTYQLKERRSLFFAGQMTGVEGYVESAASGLLAGLNAARVARGQDGIVLPEDTALGSMARYITTADFKHFQPMNANFGLFPKLDTRYRKKAEKNEALARRALDSLRSFIDDEGMA</sequence>
<evidence type="ECO:0000256" key="2">
    <source>
        <dbReference type="ARBA" id="ARBA00022490"/>
    </source>
</evidence>
<dbReference type="Gene3D" id="3.50.50.60">
    <property type="entry name" value="FAD/NAD(P)-binding domain"/>
    <property type="match status" value="2"/>
</dbReference>
<keyword evidence="7 10" id="KW-0274">FAD</keyword>
<dbReference type="InterPro" id="IPR036188">
    <property type="entry name" value="FAD/NAD-bd_sf"/>
</dbReference>
<dbReference type="EC" id="2.1.1.74" evidence="10"/>
<dbReference type="InterPro" id="IPR002218">
    <property type="entry name" value="MnmG-rel"/>
</dbReference>
<gene>
    <name evidence="10 12" type="primary">trmFO</name>
    <name evidence="12" type="ORF">GCM10010913_17890</name>
</gene>